<feature type="compositionally biased region" description="Gly residues" evidence="1">
    <location>
        <begin position="379"/>
        <end position="391"/>
    </location>
</feature>
<sequence>MELIHVIILIMIILFLFFIASKSSARIENMKSISYSIPDYNMYQPMESPSDMRYVYYPEENVYLLPFEELDMTFPYHRWMYYHYPSFYSSYYSYDWPFNYPADDSSVYNYPTIGEDNNTPDDSKFYYGGYYGGDYGGDFAGYYGDYSIKTDKLYRTFPYRTESPNRVIIPPLYQSPKFDSNTYPNTETGFAGGRYSQRFSNAGSSLRRGSIQGRAPGRFEGSIPAFGNDKKEKVVEDFDTLDKKNACEIGTLVSSNLNPKARALYDTIAARGGNTNVYKTLSCTSKNRIEGFENVDDNKGVHGYFITTDREVEMEPTYGNLFIESKGIVTPFESQIQDSNVSPTPLQNGDLLPLQNGNGDLMPLQNTNRLNGNKSNGNGLNGNGSNGNGLNGNGLNGNGLNGNGLNGNGLNGDGDLIPLQNTNRLNGNKSNGNGNKSNGNGNRLNGNGSNGNGSNENRSNGYGNGSNGNGSNGNGSNGNGSNGNGSNGNGSNGNGLLKRIGDSLDELLNGNGLNSLNQNGLNKNGLQKNGLQNDILVDNTPRIITYAELQNIAPNTSQTYPGYSLFARTQLDYPDDKFGYVINDDTVASIDNKSATSSNETNLMDKAIARSGLEEPIAVVM</sequence>
<proteinExistence type="predicted"/>
<organism evidence="2">
    <name type="scientific">viral metagenome</name>
    <dbReference type="NCBI Taxonomy" id="1070528"/>
    <lineage>
        <taxon>unclassified sequences</taxon>
        <taxon>metagenomes</taxon>
        <taxon>organismal metagenomes</taxon>
    </lineage>
</organism>
<feature type="region of interest" description="Disordered" evidence="1">
    <location>
        <begin position="337"/>
        <end position="391"/>
    </location>
</feature>
<reference evidence="2" key="1">
    <citation type="journal article" date="2020" name="Nature">
        <title>Giant virus diversity and host interactions through global metagenomics.</title>
        <authorList>
            <person name="Schulz F."/>
            <person name="Roux S."/>
            <person name="Paez-Espino D."/>
            <person name="Jungbluth S."/>
            <person name="Walsh D.A."/>
            <person name="Denef V.J."/>
            <person name="McMahon K.D."/>
            <person name="Konstantinidis K.T."/>
            <person name="Eloe-Fadrosh E.A."/>
            <person name="Kyrpides N.C."/>
            <person name="Woyke T."/>
        </authorList>
    </citation>
    <scope>NUCLEOTIDE SEQUENCE</scope>
    <source>
        <strain evidence="2">GVMAG-M-3300020192-26</strain>
    </source>
</reference>
<evidence type="ECO:0000256" key="1">
    <source>
        <dbReference type="SAM" id="MobiDB-lite"/>
    </source>
</evidence>
<feature type="compositionally biased region" description="Polar residues" evidence="1">
    <location>
        <begin position="337"/>
        <end position="347"/>
    </location>
</feature>
<accession>A0A6C0CAQ7</accession>
<feature type="compositionally biased region" description="Gly residues" evidence="1">
    <location>
        <begin position="462"/>
        <end position="493"/>
    </location>
</feature>
<name>A0A6C0CAQ7_9ZZZZ</name>
<evidence type="ECO:0000313" key="2">
    <source>
        <dbReference type="EMBL" id="QHT00749.1"/>
    </source>
</evidence>
<dbReference type="EMBL" id="MN739358">
    <property type="protein sequence ID" value="QHT00749.1"/>
    <property type="molecule type" value="Genomic_DNA"/>
</dbReference>
<feature type="compositionally biased region" description="Low complexity" evidence="1">
    <location>
        <begin position="423"/>
        <end position="461"/>
    </location>
</feature>
<feature type="region of interest" description="Disordered" evidence="1">
    <location>
        <begin position="413"/>
        <end position="494"/>
    </location>
</feature>
<dbReference type="AlphaFoldDB" id="A0A6C0CAQ7"/>
<protein>
    <submittedName>
        <fullName evidence="2">Uncharacterized protein</fullName>
    </submittedName>
</protein>